<name>A0A3B0MMW6_THEAN</name>
<evidence type="ECO:0000313" key="3">
    <source>
        <dbReference type="EMBL" id="SVP91437.1"/>
    </source>
</evidence>
<feature type="compositionally biased region" description="Low complexity" evidence="1">
    <location>
        <begin position="526"/>
        <end position="538"/>
    </location>
</feature>
<evidence type="ECO:0000256" key="1">
    <source>
        <dbReference type="SAM" id="MobiDB-lite"/>
    </source>
</evidence>
<organism evidence="3">
    <name type="scientific">Theileria annulata</name>
    <dbReference type="NCBI Taxonomy" id="5874"/>
    <lineage>
        <taxon>Eukaryota</taxon>
        <taxon>Sar</taxon>
        <taxon>Alveolata</taxon>
        <taxon>Apicomplexa</taxon>
        <taxon>Aconoidasida</taxon>
        <taxon>Piroplasmida</taxon>
        <taxon>Theileriidae</taxon>
        <taxon>Theileria</taxon>
    </lineage>
</organism>
<feature type="region of interest" description="Disordered" evidence="1">
    <location>
        <begin position="526"/>
        <end position="558"/>
    </location>
</feature>
<dbReference type="EMBL" id="UIVT01000002">
    <property type="protein sequence ID" value="SVP90870.1"/>
    <property type="molecule type" value="Genomic_DNA"/>
</dbReference>
<reference evidence="3" key="1">
    <citation type="submission" date="2018-07" db="EMBL/GenBank/DDBJ databases">
        <authorList>
            <person name="Quirk P.G."/>
            <person name="Krulwich T.A."/>
        </authorList>
    </citation>
    <scope>NUCLEOTIDE SEQUENCE</scope>
    <source>
        <strain evidence="3">Anand</strain>
    </source>
</reference>
<evidence type="ECO:0000313" key="2">
    <source>
        <dbReference type="EMBL" id="SVP90870.1"/>
    </source>
</evidence>
<proteinExistence type="predicted"/>
<accession>A0A3B0MMW6</accession>
<dbReference type="AlphaFoldDB" id="A0A3B0MMW6"/>
<dbReference type="EMBL" id="UIVS01000002">
    <property type="protein sequence ID" value="SVP91437.1"/>
    <property type="molecule type" value="Genomic_DNA"/>
</dbReference>
<gene>
    <name evidence="2" type="ORF">TAT_000158100</name>
    <name evidence="3" type="ORF">TAV_000158300</name>
</gene>
<protein>
    <submittedName>
        <fullName evidence="3">Uncharacterized protein</fullName>
    </submittedName>
</protein>
<dbReference type="VEuPathDB" id="PiroplasmaDB:TA13990"/>
<feature type="region of interest" description="Disordered" evidence="1">
    <location>
        <begin position="582"/>
        <end position="604"/>
    </location>
</feature>
<sequence length="1005" mass="115022">MYCNNLNILRLYNIILKYKTPLKYSYNTIHTVYDIKDKRDETDSIGFDKNDLRKTWTNKDDIYQEFLDIDLLKPTVETYKICKITNERVRVNLPISSLEGYELISAIANLVGISDITLESFSNIEILPNFDKRLIKKHSIMILFIFDSHELRNLIQSYMLINIHKFTPIEIIYTFKAFSKYKRYKSFLNLLCLMFYDHMIPNFTHNSNMQLDNSNLRSGNLVRLDNSNLRSGNLVRLDEIILFLKVLKDFKFKKLTDVLYSHVYDHINSINHSSLNQPMTSSIEKVVEENTVENIVENSIISNTNVENDVENTVENSMENTIENSKEIGEGMDVEKITIEDLIMINEIFFKYKRDPNFVELYTKIHSIIFKIPLLDFYNFEQYTLKQLNLYNFPVTVLGQTAINGPDSNISTTKDSVGASTVTEENNSTKIAASGKGANSTAMECTMGTTGKGATGAVGPSTVTGTVTENLNMLKCIFGCRSEFLISSVHHRIEFKRLWKYNIINNNIPWKFNPVTVLGHTESNPLTNTTNHNLTTNTGKGTIGPSTVTEGKGANSMGMECTSEKISNEIAVVTKTGESGTFLDTNTRGKGANTEETPFGAAVGREPDTVTDINIKNIIIRNFNYQDKTIEFISNLISTVLDYSRYTNSENTFNILTNLYSIVGNFNIKLSQLKLIIPNTLRNNSHVYFYKIDSNKFFYQLDSKIFTEYTINIVNTADTDYTTGDNTIATDNSVGDRIYYYKCELPISLLFEGNKKKDLMYFLYVVQELLHPIYCIKLCNVKPFLKIDLLHMCNKLNNENVLEISSKCVDTIEKLLKTQFKNHLNNFIQFCNNILNDLLEGGGEGEGDIGQGQDGTGQVQFTDDRSKLMEDIDKSIDNSDQMINLMEKIEILKTILILKICNKEILLHEFINSTEELLNHFKYTTELEIKVGMDLKLFDCVCDLMMIGFNDKVYHLLIQLLKIIHERIDYYDFPQHIKLINSILFSIKHFSCNSLVTVLAHTVVK</sequence>